<sequence length="246" mass="27254">MKKLSILTLIICSVIAFGQKVSDYKYVFIPEKFQTFKNSFDLETVLANALKGKKYVILQGDKLKWPSEAMGNSCSIINADVINDKTMLRNRVILEFKDCNGKTVLESKGNSTIKEFEEGFQDALKQALVTVPVSNPVAIVAQKEVETPVNNTVSSTVAVSTESTASKYSNGKLDLQKVQIDNNQFILVKPNSSLPFATFKATTKKDVFRVKLENGDSTIGYFENGNVVIEIPQTNGEYAKEVFTVK</sequence>
<gene>
    <name evidence="1" type="ORF">SAMN05216324_11696</name>
</gene>
<dbReference type="STRING" id="1612149.SAMN05216324_11696"/>
<dbReference type="Proteomes" id="UP000182034">
    <property type="component" value="Unassembled WGS sequence"/>
</dbReference>
<evidence type="ECO:0000313" key="2">
    <source>
        <dbReference type="Proteomes" id="UP000182034"/>
    </source>
</evidence>
<reference evidence="2" key="1">
    <citation type="submission" date="2016-10" db="EMBL/GenBank/DDBJ databases">
        <authorList>
            <person name="Varghese N."/>
            <person name="Submissions S."/>
        </authorList>
    </citation>
    <scope>NUCLEOTIDE SEQUENCE [LARGE SCALE GENOMIC DNA]</scope>
    <source>
        <strain evidence="2">SUR2</strain>
    </source>
</reference>
<dbReference type="RefSeq" id="WP_072411820.1">
    <property type="nucleotide sequence ID" value="NZ_FPKW01000016.1"/>
</dbReference>
<organism evidence="1 2">
    <name type="scientific">Chryseobacterium limigenitum</name>
    <dbReference type="NCBI Taxonomy" id="1612149"/>
    <lineage>
        <taxon>Bacteria</taxon>
        <taxon>Pseudomonadati</taxon>
        <taxon>Bacteroidota</taxon>
        <taxon>Flavobacteriia</taxon>
        <taxon>Flavobacteriales</taxon>
        <taxon>Weeksellaceae</taxon>
        <taxon>Chryseobacterium group</taxon>
        <taxon>Chryseobacterium</taxon>
    </lineage>
</organism>
<protein>
    <submittedName>
        <fullName evidence="1">Uncharacterized protein</fullName>
    </submittedName>
</protein>
<accession>A0A1K2IUS6</accession>
<name>A0A1K2IUS6_9FLAO</name>
<evidence type="ECO:0000313" key="1">
    <source>
        <dbReference type="EMBL" id="SFZ96185.1"/>
    </source>
</evidence>
<dbReference type="EMBL" id="FPKW01000016">
    <property type="protein sequence ID" value="SFZ96185.1"/>
    <property type="molecule type" value="Genomic_DNA"/>
</dbReference>
<keyword evidence="2" id="KW-1185">Reference proteome</keyword>
<dbReference type="AlphaFoldDB" id="A0A1K2IUS6"/>
<proteinExistence type="predicted"/>
<dbReference type="OrthoDB" id="1274006at2"/>